<dbReference type="Proteomes" id="UP001300604">
    <property type="component" value="Chromosome"/>
</dbReference>
<organism evidence="2 3">
    <name type="scientific">Caproicibacterium argilliputei</name>
    <dbReference type="NCBI Taxonomy" id="3030016"/>
    <lineage>
        <taxon>Bacteria</taxon>
        <taxon>Bacillati</taxon>
        <taxon>Bacillota</taxon>
        <taxon>Clostridia</taxon>
        <taxon>Eubacteriales</taxon>
        <taxon>Oscillospiraceae</taxon>
        <taxon>Caproicibacterium</taxon>
    </lineage>
</organism>
<protein>
    <submittedName>
        <fullName evidence="2">Metallophosphoesterase</fullName>
    </submittedName>
</protein>
<dbReference type="InterPro" id="IPR004843">
    <property type="entry name" value="Calcineurin-like_PHP"/>
</dbReference>
<gene>
    <name evidence="2" type="ORF">PXC00_02570</name>
</gene>
<dbReference type="Gene3D" id="3.60.21.10">
    <property type="match status" value="1"/>
</dbReference>
<feature type="domain" description="Calcineurin-like phosphoesterase" evidence="1">
    <location>
        <begin position="17"/>
        <end position="217"/>
    </location>
</feature>
<dbReference type="EMBL" id="CP135996">
    <property type="protein sequence ID" value="WOC32777.1"/>
    <property type="molecule type" value="Genomic_DNA"/>
</dbReference>
<dbReference type="Pfam" id="PF00149">
    <property type="entry name" value="Metallophos"/>
    <property type="match status" value="1"/>
</dbReference>
<dbReference type="RefSeq" id="WP_275845708.1">
    <property type="nucleotide sequence ID" value="NZ_CP135996.1"/>
</dbReference>
<sequence length="437" mass="47875">MEKQKWQPLPRQGVRARIGICSDLHVCEAYPSREKLGAVFSAFYQLAPQLDAAAFVGDLTDCGNAQQYAALRRFTAEYTAGHRGTTGAPTQILYCMGNHDTFEPGVHRAQAVFAAQTGQNPCELTWVNLVPVIKLAPGPNAEDDYTGCYSFLKRSLYAAASKVPGLPIFVLAHHGIRGTAYATDEWYGNYGEGTEHDLVRLLQQYPQVIHVSGHSHAVLEDERSIDQSLGFTAIQDSTAGAYFENETGKQDPETGEPATVPPFGQEACQALLADVLASGKVVVHRLNLTAGRFCAAPWEIDIPALLQAKKAGQPLCFPYTPGRTGTAPVFLPDARARLQFERADTAAVQFPRAWPADTGACSRVQAYRIQLLREDGGEPVCRWIFSDIYRREQREDWCVRVKTAVPFQGTWRVQVCAATAFGQLSEPLCSPAVDAVL</sequence>
<keyword evidence="3" id="KW-1185">Reference proteome</keyword>
<reference evidence="2" key="1">
    <citation type="submission" date="2023-09" db="EMBL/GenBank/DDBJ databases">
        <authorList>
            <person name="Zeng C."/>
        </authorList>
    </citation>
    <scope>NUCLEOTIDE SEQUENCE</scope>
    <source>
        <strain evidence="2">ZCY20-5</strain>
    </source>
</reference>
<evidence type="ECO:0000313" key="3">
    <source>
        <dbReference type="Proteomes" id="UP001300604"/>
    </source>
</evidence>
<dbReference type="AlphaFoldDB" id="A0AA97H331"/>
<dbReference type="InterPro" id="IPR029052">
    <property type="entry name" value="Metallo-depent_PP-like"/>
</dbReference>
<dbReference type="SUPFAM" id="SSF56300">
    <property type="entry name" value="Metallo-dependent phosphatases"/>
    <property type="match status" value="1"/>
</dbReference>
<evidence type="ECO:0000313" key="2">
    <source>
        <dbReference type="EMBL" id="WOC32777.1"/>
    </source>
</evidence>
<dbReference type="KEGG" id="carl:PXC00_02570"/>
<name>A0AA97H331_9FIRM</name>
<accession>A0AA97H331</accession>
<evidence type="ECO:0000259" key="1">
    <source>
        <dbReference type="Pfam" id="PF00149"/>
    </source>
</evidence>
<dbReference type="GO" id="GO:0016787">
    <property type="term" value="F:hydrolase activity"/>
    <property type="evidence" value="ECO:0007669"/>
    <property type="project" value="InterPro"/>
</dbReference>
<reference evidence="2" key="2">
    <citation type="submission" date="2024-06" db="EMBL/GenBank/DDBJ databases">
        <title>Caproicibacterium argilliputei sp. nov, a novel caproic acid producing anaerobic bacterium isolated from pit mud.</title>
        <authorList>
            <person name="Xia S."/>
        </authorList>
    </citation>
    <scope>NUCLEOTIDE SEQUENCE</scope>
    <source>
        <strain evidence="2">ZCY20-5</strain>
    </source>
</reference>
<proteinExistence type="predicted"/>